<reference evidence="2" key="1">
    <citation type="submission" date="2014-09" db="EMBL/GenBank/DDBJ databases">
        <title>Draft genome sequence of an oleaginous Mucoromycotina fungus Mucor ambiguus NBRC6742.</title>
        <authorList>
            <person name="Takeda I."/>
            <person name="Yamane N."/>
            <person name="Morita T."/>
            <person name="Tamano K."/>
            <person name="Machida M."/>
            <person name="Baker S."/>
            <person name="Koike H."/>
        </authorList>
    </citation>
    <scope>NUCLEOTIDE SEQUENCE</scope>
    <source>
        <strain evidence="2">NBRC 6742</strain>
    </source>
</reference>
<keyword evidence="3" id="KW-1185">Reference proteome</keyword>
<evidence type="ECO:0000313" key="2">
    <source>
        <dbReference type="EMBL" id="GAN09431.1"/>
    </source>
</evidence>
<gene>
    <name evidence="2" type="ORF">MAM1_0267d08958</name>
</gene>
<sequence>MSLSRTKMKVKDADDSEAGDNDTANTVEAKVINGHAEQEATTTDDVGLPPAAKYSEIWIHMRSDFSR</sequence>
<organism evidence="2">
    <name type="scientific">Mucor ambiguus</name>
    <dbReference type="NCBI Taxonomy" id="91626"/>
    <lineage>
        <taxon>Eukaryota</taxon>
        <taxon>Fungi</taxon>
        <taxon>Fungi incertae sedis</taxon>
        <taxon>Mucoromycota</taxon>
        <taxon>Mucoromycotina</taxon>
        <taxon>Mucoromycetes</taxon>
        <taxon>Mucorales</taxon>
        <taxon>Mucorineae</taxon>
        <taxon>Mucoraceae</taxon>
        <taxon>Mucor</taxon>
    </lineage>
</organism>
<accession>A0A0C9MFD4</accession>
<dbReference type="EMBL" id="DF836556">
    <property type="protein sequence ID" value="GAN09431.1"/>
    <property type="molecule type" value="Genomic_DNA"/>
</dbReference>
<proteinExistence type="predicted"/>
<evidence type="ECO:0000313" key="3">
    <source>
        <dbReference type="Proteomes" id="UP000053815"/>
    </source>
</evidence>
<evidence type="ECO:0000256" key="1">
    <source>
        <dbReference type="SAM" id="MobiDB-lite"/>
    </source>
</evidence>
<protein>
    <submittedName>
        <fullName evidence="2">Uncharacterized protein</fullName>
    </submittedName>
</protein>
<name>A0A0C9MFD4_9FUNG</name>
<dbReference type="AlphaFoldDB" id="A0A0C9MFD4"/>
<dbReference type="Proteomes" id="UP000053815">
    <property type="component" value="Unassembled WGS sequence"/>
</dbReference>
<feature type="region of interest" description="Disordered" evidence="1">
    <location>
        <begin position="1"/>
        <end position="24"/>
    </location>
</feature>